<dbReference type="EMBL" id="CP043909">
    <property type="protein sequence ID" value="QER39275.1"/>
    <property type="molecule type" value="Genomic_DNA"/>
</dbReference>
<keyword evidence="5 6" id="KW-0472">Membrane</keyword>
<gene>
    <name evidence="8" type="ORF">F2A31_05995</name>
</gene>
<evidence type="ECO:0000256" key="1">
    <source>
        <dbReference type="ARBA" id="ARBA00004651"/>
    </source>
</evidence>
<dbReference type="Pfam" id="PF06271">
    <property type="entry name" value="RDD"/>
    <property type="match status" value="1"/>
</dbReference>
<evidence type="ECO:0000259" key="7">
    <source>
        <dbReference type="Pfam" id="PF06271"/>
    </source>
</evidence>
<feature type="transmembrane region" description="Helical" evidence="6">
    <location>
        <begin position="118"/>
        <end position="139"/>
    </location>
</feature>
<feature type="domain" description="RDD" evidence="7">
    <location>
        <begin position="9"/>
        <end position="153"/>
    </location>
</feature>
<comment type="subcellular location">
    <subcellularLocation>
        <location evidence="1">Cell membrane</location>
        <topology evidence="1">Multi-pass membrane protein</topology>
    </subcellularLocation>
</comment>
<evidence type="ECO:0000313" key="9">
    <source>
        <dbReference type="Proteomes" id="UP000325177"/>
    </source>
</evidence>
<organism evidence="8 9">
    <name type="scientific">Acinetobacter suaedae</name>
    <dbReference type="NCBI Taxonomy" id="2609668"/>
    <lineage>
        <taxon>Bacteria</taxon>
        <taxon>Pseudomonadati</taxon>
        <taxon>Pseudomonadota</taxon>
        <taxon>Gammaproteobacteria</taxon>
        <taxon>Moraxellales</taxon>
        <taxon>Moraxellaceae</taxon>
        <taxon>Acinetobacter</taxon>
    </lineage>
</organism>
<feature type="transmembrane region" description="Helical" evidence="6">
    <location>
        <begin position="15"/>
        <end position="40"/>
    </location>
</feature>
<accession>A0A5P1URC4</accession>
<keyword evidence="9" id="KW-1185">Reference proteome</keyword>
<dbReference type="Proteomes" id="UP000325177">
    <property type="component" value="Chromosome"/>
</dbReference>
<evidence type="ECO:0000256" key="5">
    <source>
        <dbReference type="ARBA" id="ARBA00023136"/>
    </source>
</evidence>
<keyword evidence="4 6" id="KW-1133">Transmembrane helix</keyword>
<dbReference type="GO" id="GO:0005886">
    <property type="term" value="C:plasma membrane"/>
    <property type="evidence" value="ECO:0007669"/>
    <property type="project" value="UniProtKB-SubCell"/>
</dbReference>
<dbReference type="RefSeq" id="WP_150025603.1">
    <property type="nucleotide sequence ID" value="NZ_CP043909.1"/>
</dbReference>
<dbReference type="PANTHER" id="PTHR36115">
    <property type="entry name" value="PROLINE-RICH ANTIGEN HOMOLOG-RELATED"/>
    <property type="match status" value="1"/>
</dbReference>
<feature type="transmembrane region" description="Helical" evidence="6">
    <location>
        <begin position="178"/>
        <end position="196"/>
    </location>
</feature>
<evidence type="ECO:0000256" key="6">
    <source>
        <dbReference type="SAM" id="Phobius"/>
    </source>
</evidence>
<dbReference type="KEGG" id="asue:F2A31_05995"/>
<dbReference type="InterPro" id="IPR010432">
    <property type="entry name" value="RDD"/>
</dbReference>
<feature type="transmembrane region" description="Helical" evidence="6">
    <location>
        <begin position="46"/>
        <end position="68"/>
    </location>
</feature>
<keyword evidence="3 6" id="KW-0812">Transmembrane</keyword>
<keyword evidence="2" id="KW-1003">Cell membrane</keyword>
<evidence type="ECO:0000256" key="4">
    <source>
        <dbReference type="ARBA" id="ARBA00022989"/>
    </source>
</evidence>
<protein>
    <submittedName>
        <fullName evidence="8">RDD family protein</fullName>
    </submittedName>
</protein>
<dbReference type="InterPro" id="IPR051791">
    <property type="entry name" value="Pra-immunoreactive"/>
</dbReference>
<proteinExistence type="predicted"/>
<dbReference type="AlphaFoldDB" id="A0A5P1URC4"/>
<name>A0A5P1URC4_9GAMM</name>
<evidence type="ECO:0000256" key="3">
    <source>
        <dbReference type="ARBA" id="ARBA00022692"/>
    </source>
</evidence>
<reference evidence="8 9" key="1">
    <citation type="submission" date="2019-09" db="EMBL/GenBank/DDBJ databases">
        <title>Acinetobacter sp. C16S1 isolated from saline soil.</title>
        <authorList>
            <person name="Xu L."/>
            <person name="Sun J.-Q."/>
        </authorList>
    </citation>
    <scope>NUCLEOTIDE SEQUENCE [LARGE SCALE GENOMIC DNA]</scope>
    <source>
        <strain evidence="8 9">C16S1</strain>
    </source>
</reference>
<evidence type="ECO:0000313" key="8">
    <source>
        <dbReference type="EMBL" id="QER39275.1"/>
    </source>
</evidence>
<evidence type="ECO:0000256" key="2">
    <source>
        <dbReference type="ARBA" id="ARBA00022475"/>
    </source>
</evidence>
<sequence length="317" mass="36115">MSLNTPYIAGFWRRLFAFILDALLISMFCGLIVSIFSNFLHQHPNISILAGYIYVILYFGLLNSHLNAGKTVAKQLLKIEVISLDGKHLSVPSSMVRAAVLFAPMCLMSLSAYFSNAIFSWGIGLLLICLQALIVYFYIFNRKNRRSVHDFISKSIVINAQQNHNDPQIPSMWAKHKIFAALTVLVCLVSGISSAVSQEQNNEMTNMQLKEMQPEILHIKQISDTNFNFFDIQINRPKKLNNPFFAQQFVENLQRINPVLIDERNEIFLILRTQLQFGLVSTGQYSTYTVEQTRTGLKVVEQASSEFNQISFLSINF</sequence>